<evidence type="ECO:0000313" key="3">
    <source>
        <dbReference type="Proteomes" id="UP001521785"/>
    </source>
</evidence>
<accession>A0ABR3RQN7</accession>
<dbReference type="InterPro" id="IPR018565">
    <property type="entry name" value="Nkp2/Cnl2"/>
</dbReference>
<reference evidence="2 3" key="1">
    <citation type="submission" date="2024-02" db="EMBL/GenBank/DDBJ databases">
        <title>De novo assembly and annotation of 12 fungi associated with fruit tree decline syndrome in Ontario, Canada.</title>
        <authorList>
            <person name="Sulman M."/>
            <person name="Ellouze W."/>
            <person name="Ilyukhin E."/>
        </authorList>
    </citation>
    <scope>NUCLEOTIDE SEQUENCE [LARGE SCALE GENOMIC DNA]</scope>
    <source>
        <strain evidence="2 3">M42-189</strain>
    </source>
</reference>
<name>A0ABR3RQN7_9PLEO</name>
<dbReference type="Proteomes" id="UP001521785">
    <property type="component" value="Unassembled WGS sequence"/>
</dbReference>
<feature type="coiled-coil region" evidence="1">
    <location>
        <begin position="119"/>
        <end position="146"/>
    </location>
</feature>
<dbReference type="PANTHER" id="PTHR28064">
    <property type="entry name" value="INNER KINETOCHORE SUBUNIT NKP2"/>
    <property type="match status" value="1"/>
</dbReference>
<gene>
    <name evidence="2" type="ORF">SLS60_004148</name>
</gene>
<protein>
    <recommendedName>
        <fullName evidence="4">Cnl2/NKP2 family protein</fullName>
    </recommendedName>
</protein>
<proteinExistence type="predicted"/>
<evidence type="ECO:0000313" key="2">
    <source>
        <dbReference type="EMBL" id="KAL1606741.1"/>
    </source>
</evidence>
<evidence type="ECO:0008006" key="4">
    <source>
        <dbReference type="Google" id="ProtNLM"/>
    </source>
</evidence>
<dbReference type="PANTHER" id="PTHR28064:SF1">
    <property type="entry name" value="INNER KINETOCHORE SUBUNIT NKP2"/>
    <property type="match status" value="1"/>
</dbReference>
<evidence type="ECO:0000256" key="1">
    <source>
        <dbReference type="SAM" id="Coils"/>
    </source>
</evidence>
<keyword evidence="3" id="KW-1185">Reference proteome</keyword>
<keyword evidence="1" id="KW-0175">Coiled coil</keyword>
<dbReference type="EMBL" id="JAKJXO020000004">
    <property type="protein sequence ID" value="KAL1606741.1"/>
    <property type="molecule type" value="Genomic_DNA"/>
</dbReference>
<dbReference type="Pfam" id="PF09447">
    <property type="entry name" value="Cnl2_NKP2"/>
    <property type="match status" value="1"/>
</dbReference>
<organism evidence="2 3">
    <name type="scientific">Paraconiothyrium brasiliense</name>
    <dbReference type="NCBI Taxonomy" id="300254"/>
    <lineage>
        <taxon>Eukaryota</taxon>
        <taxon>Fungi</taxon>
        <taxon>Dikarya</taxon>
        <taxon>Ascomycota</taxon>
        <taxon>Pezizomycotina</taxon>
        <taxon>Dothideomycetes</taxon>
        <taxon>Pleosporomycetidae</taxon>
        <taxon>Pleosporales</taxon>
        <taxon>Massarineae</taxon>
        <taxon>Didymosphaeriaceae</taxon>
        <taxon>Paraconiothyrium</taxon>
    </lineage>
</organism>
<comment type="caution">
    <text evidence="2">The sequence shown here is derived from an EMBL/GenBank/DDBJ whole genome shotgun (WGS) entry which is preliminary data.</text>
</comment>
<sequence>MPSTEAKLLSDFLVAPASLRDFMTLRQFTDIFPKGHRSTPAVKELYRELYTLRERDIEAVRQDIALEVKRSKQLRREYARERRQLDEANVAGLDPVALQLEEEFTGVHDRKPHTLQTVHASIEEACASLESQIARIEQENHAALVEVQDTISALSDLRKGTFPQTVGGGDIGEEVLATLKRLEAVCADPAG</sequence>